<dbReference type="OrthoDB" id="434842at2759"/>
<dbReference type="GO" id="GO:0008757">
    <property type="term" value="F:S-adenosylmethionine-dependent methyltransferase activity"/>
    <property type="evidence" value="ECO:0007669"/>
    <property type="project" value="InterPro"/>
</dbReference>
<name>A0A812TGM3_SYMPI</name>
<comment type="caution">
    <text evidence="2">The sequence shown here is derived from an EMBL/GenBank/DDBJ whole genome shotgun (WGS) entry which is preliminary data.</text>
</comment>
<dbReference type="PANTHER" id="PTHR43036">
    <property type="entry name" value="OSJNBB0011N17.9 PROTEIN"/>
    <property type="match status" value="1"/>
</dbReference>
<sequence>MALLPSGPGVRPPQVPQVPVPRLARAPSRLREGLCAVSVMGAGVWTSARRGSKRPGSAKTAKRAKGGWPGSFVVSGDASELLQKVQWPAEWPYSEADFARQDESSDNGFYSQPRICTHTDDNFIATLTKHYADVFPLYPNARILDICSSWISHYPTEKTWSHVSITGMNEYELAQNKQADDYSVRDLNENPSLAYDDSSFDIVTCTVSFDYLNKPLEVMKEVGRVLKPGGMVILSTSNRCFPTKAVNIWLQTGDLEHVLIYGSYMHYAGAFEPPEALDLSGPLCRLGFQDPVFVIRAKKKA</sequence>
<evidence type="ECO:0000259" key="1">
    <source>
        <dbReference type="Pfam" id="PF08241"/>
    </source>
</evidence>
<dbReference type="PANTHER" id="PTHR43036:SF2">
    <property type="entry name" value="OS04G0481300 PROTEIN"/>
    <property type="match status" value="1"/>
</dbReference>
<evidence type="ECO:0000313" key="3">
    <source>
        <dbReference type="Proteomes" id="UP000649617"/>
    </source>
</evidence>
<evidence type="ECO:0000313" key="2">
    <source>
        <dbReference type="EMBL" id="CAE7532046.1"/>
    </source>
</evidence>
<proteinExistence type="predicted"/>
<gene>
    <name evidence="2" type="primary">menG</name>
    <name evidence="2" type="ORF">SPIL2461_LOCUS14019</name>
</gene>
<dbReference type="Proteomes" id="UP000649617">
    <property type="component" value="Unassembled WGS sequence"/>
</dbReference>
<protein>
    <submittedName>
        <fullName evidence="2">MenG protein</fullName>
    </submittedName>
</protein>
<keyword evidence="3" id="KW-1185">Reference proteome</keyword>
<dbReference type="SUPFAM" id="SSF53335">
    <property type="entry name" value="S-adenosyl-L-methionine-dependent methyltransferases"/>
    <property type="match status" value="1"/>
</dbReference>
<reference evidence="2" key="1">
    <citation type="submission" date="2021-02" db="EMBL/GenBank/DDBJ databases">
        <authorList>
            <person name="Dougan E. K."/>
            <person name="Rhodes N."/>
            <person name="Thang M."/>
            <person name="Chan C."/>
        </authorList>
    </citation>
    <scope>NUCLEOTIDE SEQUENCE</scope>
</reference>
<dbReference type="EMBL" id="CAJNIZ010031702">
    <property type="protein sequence ID" value="CAE7532046.1"/>
    <property type="molecule type" value="Genomic_DNA"/>
</dbReference>
<dbReference type="AlphaFoldDB" id="A0A812TGM3"/>
<accession>A0A812TGM3</accession>
<feature type="domain" description="Methyltransferase type 11" evidence="1">
    <location>
        <begin position="181"/>
        <end position="234"/>
    </location>
</feature>
<dbReference type="InterPro" id="IPR013216">
    <property type="entry name" value="Methyltransf_11"/>
</dbReference>
<dbReference type="Gene3D" id="3.40.50.150">
    <property type="entry name" value="Vaccinia Virus protein VP39"/>
    <property type="match status" value="1"/>
</dbReference>
<dbReference type="InterPro" id="IPR029063">
    <property type="entry name" value="SAM-dependent_MTases_sf"/>
</dbReference>
<organism evidence="2 3">
    <name type="scientific">Symbiodinium pilosum</name>
    <name type="common">Dinoflagellate</name>
    <dbReference type="NCBI Taxonomy" id="2952"/>
    <lineage>
        <taxon>Eukaryota</taxon>
        <taxon>Sar</taxon>
        <taxon>Alveolata</taxon>
        <taxon>Dinophyceae</taxon>
        <taxon>Suessiales</taxon>
        <taxon>Symbiodiniaceae</taxon>
        <taxon>Symbiodinium</taxon>
    </lineage>
</organism>
<dbReference type="Pfam" id="PF08241">
    <property type="entry name" value="Methyltransf_11"/>
    <property type="match status" value="1"/>
</dbReference>